<name>A0A0F9E3N1_9ZZZZ</name>
<organism evidence="1">
    <name type="scientific">marine sediment metagenome</name>
    <dbReference type="NCBI Taxonomy" id="412755"/>
    <lineage>
        <taxon>unclassified sequences</taxon>
        <taxon>metagenomes</taxon>
        <taxon>ecological metagenomes</taxon>
    </lineage>
</organism>
<protein>
    <submittedName>
        <fullName evidence="1">Uncharacterized protein</fullName>
    </submittedName>
</protein>
<dbReference type="AlphaFoldDB" id="A0A0F9E3N1"/>
<evidence type="ECO:0000313" key="1">
    <source>
        <dbReference type="EMBL" id="KKL68638.1"/>
    </source>
</evidence>
<dbReference type="EMBL" id="LAZR01026466">
    <property type="protein sequence ID" value="KKL68638.1"/>
    <property type="molecule type" value="Genomic_DNA"/>
</dbReference>
<proteinExistence type="predicted"/>
<reference evidence="1" key="1">
    <citation type="journal article" date="2015" name="Nature">
        <title>Complex archaea that bridge the gap between prokaryotes and eukaryotes.</title>
        <authorList>
            <person name="Spang A."/>
            <person name="Saw J.H."/>
            <person name="Jorgensen S.L."/>
            <person name="Zaremba-Niedzwiedzka K."/>
            <person name="Martijn J."/>
            <person name="Lind A.E."/>
            <person name="van Eijk R."/>
            <person name="Schleper C."/>
            <person name="Guy L."/>
            <person name="Ettema T.J."/>
        </authorList>
    </citation>
    <scope>NUCLEOTIDE SEQUENCE</scope>
</reference>
<accession>A0A0F9E3N1</accession>
<sequence length="55" mass="6306">MNDKKFLTVCKSGLILGIGRKTCIPLEALEQADFNMMFPKQAERREFVVSESKKE</sequence>
<comment type="caution">
    <text evidence="1">The sequence shown here is derived from an EMBL/GenBank/DDBJ whole genome shotgun (WGS) entry which is preliminary data.</text>
</comment>
<gene>
    <name evidence="1" type="ORF">LCGC14_2122950</name>
</gene>